<dbReference type="InterPro" id="IPR002347">
    <property type="entry name" value="SDR_fam"/>
</dbReference>
<dbReference type="PANTHER" id="PTHR43313">
    <property type="entry name" value="SHORT-CHAIN DEHYDROGENASE/REDUCTASE FAMILY 9C"/>
    <property type="match status" value="1"/>
</dbReference>
<proteinExistence type="predicted"/>
<dbReference type="Pfam" id="PF00106">
    <property type="entry name" value="adh_short"/>
    <property type="match status" value="1"/>
</dbReference>
<keyword evidence="1" id="KW-0472">Membrane</keyword>
<name>A0ABM0KB67_APLCA</name>
<organism evidence="2 3">
    <name type="scientific">Aplysia californica</name>
    <name type="common">California sea hare</name>
    <dbReference type="NCBI Taxonomy" id="6500"/>
    <lineage>
        <taxon>Eukaryota</taxon>
        <taxon>Metazoa</taxon>
        <taxon>Spiralia</taxon>
        <taxon>Lophotrochozoa</taxon>
        <taxon>Mollusca</taxon>
        <taxon>Gastropoda</taxon>
        <taxon>Heterobranchia</taxon>
        <taxon>Euthyneura</taxon>
        <taxon>Tectipleura</taxon>
        <taxon>Aplysiida</taxon>
        <taxon>Aplysioidea</taxon>
        <taxon>Aplysiidae</taxon>
        <taxon>Aplysia</taxon>
    </lineage>
</organism>
<dbReference type="RefSeq" id="XP_005113393.2">
    <property type="nucleotide sequence ID" value="XM_005113336.3"/>
</dbReference>
<keyword evidence="1" id="KW-1133">Transmembrane helix</keyword>
<dbReference type="SUPFAM" id="SSF51735">
    <property type="entry name" value="NAD(P)-binding Rossmann-fold domains"/>
    <property type="match status" value="1"/>
</dbReference>
<dbReference type="GeneID" id="101851013"/>
<feature type="transmembrane region" description="Helical" evidence="1">
    <location>
        <begin position="12"/>
        <end position="45"/>
    </location>
</feature>
<gene>
    <name evidence="3" type="primary">LOC101851013</name>
</gene>
<evidence type="ECO:0000313" key="2">
    <source>
        <dbReference type="Proteomes" id="UP000694888"/>
    </source>
</evidence>
<keyword evidence="2" id="KW-1185">Reference proteome</keyword>
<dbReference type="Proteomes" id="UP000694888">
    <property type="component" value="Unplaced"/>
</dbReference>
<dbReference type="PANTHER" id="PTHR43313:SF36">
    <property type="entry name" value="D-BETA-HYDROXYBUTYRATE DEHYDROGENASE, MITOCHONDRIAL"/>
    <property type="match status" value="1"/>
</dbReference>
<dbReference type="InterPro" id="IPR036291">
    <property type="entry name" value="NAD(P)-bd_dom_sf"/>
</dbReference>
<dbReference type="Gene3D" id="3.40.50.720">
    <property type="entry name" value="NAD(P)-binding Rossmann-like Domain"/>
    <property type="match status" value="1"/>
</dbReference>
<accession>A0ABM0KB67</accession>
<protein>
    <submittedName>
        <fullName evidence="3">Retinol dehydrogenase 16</fullName>
    </submittedName>
</protein>
<reference evidence="3" key="1">
    <citation type="submission" date="2025-08" db="UniProtKB">
        <authorList>
            <consortium name="RefSeq"/>
        </authorList>
    </citation>
    <scope>IDENTIFICATION</scope>
</reference>
<evidence type="ECO:0000256" key="1">
    <source>
        <dbReference type="SAM" id="Phobius"/>
    </source>
</evidence>
<evidence type="ECO:0000313" key="3">
    <source>
        <dbReference type="RefSeq" id="XP_005113393.2"/>
    </source>
</evidence>
<keyword evidence="1" id="KW-0812">Transmembrane</keyword>
<sequence>MGEKSDLGKKRMLLLLLLFAVLLAFVYVYVVEIVTVVVVLFVSWLAYDYIHDYTRESVEPAGRYVFITGCDTGFGLASAKAIRDLGFGVIAGCYDDNSAGAKELRARPWVQKVEVVSLDVTNEASVAACAKEVREICQDQGGPSFWFELRVLQHLQHS</sequence>